<keyword evidence="7" id="KW-1185">Reference proteome</keyword>
<keyword evidence="2" id="KW-0325">Glycoprotein</keyword>
<dbReference type="InterPro" id="IPR046450">
    <property type="entry name" value="PA_dom_sf"/>
</dbReference>
<keyword evidence="3" id="KW-0175">Coiled coil</keyword>
<sequence>MRSSRFRLVLVGLAASIVVASSTESQGLRFHVPYAFAQTQGLDLESVGDDTTLRIKRVLADTQRTCQAGAGGCHATDQGVSLHPSVHSTDRLVAVDGESISLKSFQDAIDMPPGSVVVLPLFQSSDPETNLLSGFARIEILRPKTLTLEPTSPEREAAVQTWQAAVAEQQQAALAREQEERERNAALENERLEAKACQEREKEEQSRLEITTHDRVGEKRAKGVEFRYEALFPLNGPIGLNWDLHTKHKTIVSSLEFKLPAHNLNVIAPSDQLIQLNDINTTNMEPHNVVQAYLSESPPRRLVFLVQAKAKSTTGVISDATGAPSSESQVQNWTMMLEEPAILRGWQARVHLANWSVLPTFVNQSTRLLMASPITACQPQAQVPGEPANVAYLTYRGGCSFIEKAQNVRASGAKTLVVVNNVKGEGRFPSGMPALERVMLPVNMIAKVDGELIMAVLEHEPIRFHVHEEDPENVPKPPTPARKLTNEEMVLRRNPAKAARSLTFWYINATSPSATEKKSLSTEFRILPALFGNDVVTMPYRIVMAYPQDTACHPKGLGILATRAVVLVKRGGCSFGVKAKSVEEVGGAGMLMINSDDSLLPLMSDPKETQDLTIWAARYVIRERTHGPD</sequence>
<comment type="caution">
    <text evidence="6">The sequence shown here is derived from an EMBL/GenBank/DDBJ whole genome shotgun (WGS) entry which is preliminary data.</text>
</comment>
<feature type="signal peptide" evidence="4">
    <location>
        <begin position="1"/>
        <end position="22"/>
    </location>
</feature>
<dbReference type="AlphaFoldDB" id="A0A8K1CTW8"/>
<name>A0A8K1CTW8_PYTOL</name>
<organism evidence="6 7">
    <name type="scientific">Pythium oligandrum</name>
    <name type="common">Mycoparasitic fungus</name>
    <dbReference type="NCBI Taxonomy" id="41045"/>
    <lineage>
        <taxon>Eukaryota</taxon>
        <taxon>Sar</taxon>
        <taxon>Stramenopiles</taxon>
        <taxon>Oomycota</taxon>
        <taxon>Peronosporomycetes</taxon>
        <taxon>Pythiales</taxon>
        <taxon>Pythiaceae</taxon>
        <taxon>Pythium</taxon>
    </lineage>
</organism>
<dbReference type="Gene3D" id="3.50.30.30">
    <property type="match status" value="2"/>
</dbReference>
<evidence type="ECO:0000313" key="7">
    <source>
        <dbReference type="Proteomes" id="UP000794436"/>
    </source>
</evidence>
<feature type="chain" id="PRO_5035429974" description="PA domain-containing protein" evidence="4">
    <location>
        <begin position="23"/>
        <end position="629"/>
    </location>
</feature>
<feature type="coiled-coil region" evidence="3">
    <location>
        <begin position="170"/>
        <end position="207"/>
    </location>
</feature>
<dbReference type="PANTHER" id="PTHR22702">
    <property type="entry name" value="PROTEASE-ASSOCIATED DOMAIN-CONTAINING PROTEIN"/>
    <property type="match status" value="1"/>
</dbReference>
<feature type="domain" description="PA" evidence="5">
    <location>
        <begin position="560"/>
        <end position="607"/>
    </location>
</feature>
<reference evidence="6" key="1">
    <citation type="submission" date="2019-03" db="EMBL/GenBank/DDBJ databases">
        <title>Long read genome sequence of the mycoparasitic Pythium oligandrum ATCC 38472 isolated from sugarbeet rhizosphere.</title>
        <authorList>
            <person name="Gaulin E."/>
        </authorList>
    </citation>
    <scope>NUCLEOTIDE SEQUENCE</scope>
    <source>
        <strain evidence="6">ATCC 38472_TT</strain>
    </source>
</reference>
<dbReference type="Pfam" id="PF02225">
    <property type="entry name" value="PA"/>
    <property type="match status" value="2"/>
</dbReference>
<feature type="domain" description="PA" evidence="5">
    <location>
        <begin position="390"/>
        <end position="452"/>
    </location>
</feature>
<gene>
    <name evidence="6" type="ORF">Poli38472_006195</name>
</gene>
<proteinExistence type="predicted"/>
<dbReference type="OrthoDB" id="206201at2759"/>
<dbReference type="SUPFAM" id="SSF52025">
    <property type="entry name" value="PA domain"/>
    <property type="match status" value="1"/>
</dbReference>
<accession>A0A8K1CTW8</accession>
<evidence type="ECO:0000259" key="5">
    <source>
        <dbReference type="Pfam" id="PF02225"/>
    </source>
</evidence>
<keyword evidence="1 4" id="KW-0732">Signal</keyword>
<evidence type="ECO:0000256" key="4">
    <source>
        <dbReference type="SAM" id="SignalP"/>
    </source>
</evidence>
<evidence type="ECO:0000256" key="3">
    <source>
        <dbReference type="SAM" id="Coils"/>
    </source>
</evidence>
<dbReference type="InterPro" id="IPR003137">
    <property type="entry name" value="PA_domain"/>
</dbReference>
<dbReference type="EMBL" id="SPLM01000002">
    <property type="protein sequence ID" value="TMW68727.1"/>
    <property type="molecule type" value="Genomic_DNA"/>
</dbReference>
<evidence type="ECO:0000313" key="6">
    <source>
        <dbReference type="EMBL" id="TMW68727.1"/>
    </source>
</evidence>
<protein>
    <recommendedName>
        <fullName evidence="5">PA domain-containing protein</fullName>
    </recommendedName>
</protein>
<evidence type="ECO:0000256" key="1">
    <source>
        <dbReference type="ARBA" id="ARBA00022729"/>
    </source>
</evidence>
<dbReference type="PANTHER" id="PTHR22702:SF1">
    <property type="entry name" value="PROTEASE-ASSOCIATED DOMAIN-CONTAINING PROTEIN 1"/>
    <property type="match status" value="1"/>
</dbReference>
<evidence type="ECO:0000256" key="2">
    <source>
        <dbReference type="ARBA" id="ARBA00023180"/>
    </source>
</evidence>
<dbReference type="Proteomes" id="UP000794436">
    <property type="component" value="Unassembled WGS sequence"/>
</dbReference>